<sequence length="138" mass="15325">MITYHFNKEKTTFTMSLEQPAITYNWHREGGVDYQGKLDLIGNPPEKNPPPHCDISALDVGGGFVQIILGFPQDAPKAEVYFMKNLKERLGIGNISRGPFSPEDRIAFIAKEGDVLQIKALGKQSPLFLEILVGNPNL</sequence>
<dbReference type="EMBL" id="LCMV01000027">
    <property type="protein sequence ID" value="KKU43390.1"/>
    <property type="molecule type" value="Genomic_DNA"/>
</dbReference>
<organism evidence="1 2">
    <name type="scientific">Berkelbacteria bacterium GW2011_GWA2_46_7</name>
    <dbReference type="NCBI Taxonomy" id="1618335"/>
    <lineage>
        <taxon>Bacteria</taxon>
        <taxon>Candidatus Berkelbacteria</taxon>
    </lineage>
</organism>
<reference evidence="1 2" key="1">
    <citation type="journal article" date="2015" name="Nature">
        <title>rRNA introns, odd ribosomes, and small enigmatic genomes across a large radiation of phyla.</title>
        <authorList>
            <person name="Brown C.T."/>
            <person name="Hug L.A."/>
            <person name="Thomas B.C."/>
            <person name="Sharon I."/>
            <person name="Castelle C.J."/>
            <person name="Singh A."/>
            <person name="Wilkins M.J."/>
            <person name="Williams K.H."/>
            <person name="Banfield J.F."/>
        </authorList>
    </citation>
    <scope>NUCLEOTIDE SEQUENCE [LARGE SCALE GENOMIC DNA]</scope>
</reference>
<name>A0A0G1TD79_9BACT</name>
<accession>A0A0G1TD79</accession>
<dbReference type="Proteomes" id="UP000034487">
    <property type="component" value="Unassembled WGS sequence"/>
</dbReference>
<dbReference type="AlphaFoldDB" id="A0A0G1TD79"/>
<comment type="caution">
    <text evidence="1">The sequence shown here is derived from an EMBL/GenBank/DDBJ whole genome shotgun (WGS) entry which is preliminary data.</text>
</comment>
<evidence type="ECO:0000313" key="2">
    <source>
        <dbReference type="Proteomes" id="UP000034487"/>
    </source>
</evidence>
<gene>
    <name evidence="1" type="ORF">UX60_C0027G0002</name>
</gene>
<evidence type="ECO:0000313" key="1">
    <source>
        <dbReference type="EMBL" id="KKU43390.1"/>
    </source>
</evidence>
<protein>
    <submittedName>
        <fullName evidence="1">Uncharacterized protein</fullName>
    </submittedName>
</protein>
<proteinExistence type="predicted"/>